<feature type="chain" id="PRO_5011691891" evidence="2">
    <location>
        <begin position="21"/>
        <end position="308"/>
    </location>
</feature>
<feature type="signal peptide" evidence="2">
    <location>
        <begin position="1"/>
        <end position="20"/>
    </location>
</feature>
<evidence type="ECO:0000313" key="4">
    <source>
        <dbReference type="Proteomes" id="UP000198942"/>
    </source>
</evidence>
<evidence type="ECO:0000313" key="3">
    <source>
        <dbReference type="EMBL" id="SEN82518.1"/>
    </source>
</evidence>
<feature type="region of interest" description="Disordered" evidence="1">
    <location>
        <begin position="281"/>
        <end position="300"/>
    </location>
</feature>
<reference evidence="4" key="1">
    <citation type="submission" date="2016-10" db="EMBL/GenBank/DDBJ databases">
        <authorList>
            <person name="Varghese N."/>
            <person name="Submissions S."/>
        </authorList>
    </citation>
    <scope>NUCLEOTIDE SEQUENCE [LARGE SCALE GENOMIC DNA]</scope>
    <source>
        <strain evidence="4">Gh-48</strain>
    </source>
</reference>
<dbReference type="OrthoDB" id="788168at2"/>
<accession>A0A1H8JQQ3</accession>
<dbReference type="STRING" id="551995.SAMN05192574_104268"/>
<evidence type="ECO:0000256" key="1">
    <source>
        <dbReference type="SAM" id="MobiDB-lite"/>
    </source>
</evidence>
<dbReference type="RefSeq" id="WP_143065184.1">
    <property type="nucleotide sequence ID" value="NZ_FOCL01000004.1"/>
</dbReference>
<gene>
    <name evidence="3" type="ORF">SAMN05192574_104268</name>
</gene>
<organism evidence="3 4">
    <name type="scientific">Mucilaginibacter gossypiicola</name>
    <dbReference type="NCBI Taxonomy" id="551995"/>
    <lineage>
        <taxon>Bacteria</taxon>
        <taxon>Pseudomonadati</taxon>
        <taxon>Bacteroidota</taxon>
        <taxon>Sphingobacteriia</taxon>
        <taxon>Sphingobacteriales</taxon>
        <taxon>Sphingobacteriaceae</taxon>
        <taxon>Mucilaginibacter</taxon>
    </lineage>
</organism>
<dbReference type="AlphaFoldDB" id="A0A1H8JQQ3"/>
<keyword evidence="2" id="KW-0732">Signal</keyword>
<evidence type="ECO:0000256" key="2">
    <source>
        <dbReference type="SAM" id="SignalP"/>
    </source>
</evidence>
<protein>
    <submittedName>
        <fullName evidence="3">Uncharacterized protein</fullName>
    </submittedName>
</protein>
<keyword evidence="4" id="KW-1185">Reference proteome</keyword>
<proteinExistence type="predicted"/>
<dbReference type="Proteomes" id="UP000198942">
    <property type="component" value="Unassembled WGS sequence"/>
</dbReference>
<sequence length="308" mass="35391">MTKKAFLTIFSILLCMQAFAQYYDEGTRIKKLNEYQDSLTRLGKKIVNDENDMERKNANYQFIKTLVQALKINNSFLFPFDSVKSISIVNSPDNRFRILSWHVTNLDGSYRFYGTVQINTGGALKMFPLEDYSPLLKNPEDSVTDNHKWYGAQYYKIMPVYGPKPYYVLLGWKGNTVKSTKKVIDVISFNNGAPQFGMPVFNGNGKTRNRVVFEYARQVSMLLRFVPEQNIIVFDHLSAPDGRSKDKPETFGPDLSYDGYKLKEGRWTYVEDLDMRNITDGTSAGTDSQYIDPKKQAAKDRALLPVRH</sequence>
<name>A0A1H8JQQ3_9SPHI</name>
<dbReference type="EMBL" id="FOCL01000004">
    <property type="protein sequence ID" value="SEN82518.1"/>
    <property type="molecule type" value="Genomic_DNA"/>
</dbReference>